<dbReference type="CDD" id="cd00067">
    <property type="entry name" value="GAL4"/>
    <property type="match status" value="1"/>
</dbReference>
<dbReference type="InterPro" id="IPR052973">
    <property type="entry name" value="Fungal_sec-metab_reg_TF"/>
</dbReference>
<keyword evidence="3" id="KW-0472">Membrane</keyword>
<organism evidence="4 5">
    <name type="scientific">Apodospora peruviana</name>
    <dbReference type="NCBI Taxonomy" id="516989"/>
    <lineage>
        <taxon>Eukaryota</taxon>
        <taxon>Fungi</taxon>
        <taxon>Dikarya</taxon>
        <taxon>Ascomycota</taxon>
        <taxon>Pezizomycotina</taxon>
        <taxon>Sordariomycetes</taxon>
        <taxon>Sordariomycetidae</taxon>
        <taxon>Sordariales</taxon>
        <taxon>Lasiosphaeriaceae</taxon>
        <taxon>Apodospora</taxon>
    </lineage>
</organism>
<reference evidence="4" key="2">
    <citation type="submission" date="2023-06" db="EMBL/GenBank/DDBJ databases">
        <authorList>
            <consortium name="Lawrence Berkeley National Laboratory"/>
            <person name="Haridas S."/>
            <person name="Hensen N."/>
            <person name="Bonometti L."/>
            <person name="Westerberg I."/>
            <person name="Brannstrom I.O."/>
            <person name="Guillou S."/>
            <person name="Cros-Aarteil S."/>
            <person name="Calhoun S."/>
            <person name="Kuo A."/>
            <person name="Mondo S."/>
            <person name="Pangilinan J."/>
            <person name="Riley R."/>
            <person name="Labutti K."/>
            <person name="Andreopoulos B."/>
            <person name="Lipzen A."/>
            <person name="Chen C."/>
            <person name="Yanf M."/>
            <person name="Daum C."/>
            <person name="Ng V."/>
            <person name="Clum A."/>
            <person name="Steindorff A."/>
            <person name="Ohm R."/>
            <person name="Martin F."/>
            <person name="Silar P."/>
            <person name="Natvig D."/>
            <person name="Lalanne C."/>
            <person name="Gautier V."/>
            <person name="Ament-Velasquez S.L."/>
            <person name="Kruys A."/>
            <person name="Hutchinson M.I."/>
            <person name="Powell A.J."/>
            <person name="Barry K."/>
            <person name="Miller A.N."/>
            <person name="Grigoriev I.V."/>
            <person name="Debuchy R."/>
            <person name="Gladieux P."/>
            <person name="Thoren M.H."/>
            <person name="Johannesson H."/>
        </authorList>
    </citation>
    <scope>NUCLEOTIDE SEQUENCE</scope>
    <source>
        <strain evidence="4">CBS 118394</strain>
    </source>
</reference>
<gene>
    <name evidence="4" type="ORF">B0H66DRAFT_571609</name>
</gene>
<evidence type="ECO:0008006" key="6">
    <source>
        <dbReference type="Google" id="ProtNLM"/>
    </source>
</evidence>
<dbReference type="GO" id="GO:0008270">
    <property type="term" value="F:zinc ion binding"/>
    <property type="evidence" value="ECO:0007669"/>
    <property type="project" value="InterPro"/>
</dbReference>
<feature type="region of interest" description="Disordered" evidence="2">
    <location>
        <begin position="101"/>
        <end position="146"/>
    </location>
</feature>
<keyword evidence="3" id="KW-1133">Transmembrane helix</keyword>
<dbReference type="PANTHER" id="PTHR35392">
    <property type="entry name" value="ZN(II)2CYS6 TRANSCRIPTION FACTOR (EUROFUNG)-RELATED-RELATED"/>
    <property type="match status" value="1"/>
</dbReference>
<protein>
    <recommendedName>
        <fullName evidence="6">Zn(2)-C6 fungal-type domain-containing protein</fullName>
    </recommendedName>
</protein>
<sequence length="792" mass="89659">MNNNIKKRRAYCHEDSPAERVLQDLSQSSPHGLDASSLPVDYQYILRQAPSTHVRITVPLSKLLDLGRQEHQNYILGQAASALNVPLSLLLDLSNHQHHLHKRSRLSPTVHMPAPYSDDPVAQDVREKPVPTGPSGHAGNMPRKSFSPLSDAAFPSGWTGSRIADCLANFTMCPPCTTYESQSAYQALPPNTSYNYATSRPSLDDGMVSLHPQGQVSLGAAPITAEQPDMFPCDDPAIVAQYLASYPPLQPTSTIGMQPPPREEMVYPTTSPINRFSNNGEATRGGTGLGIQGQSYDLSPTVGPNVMPVAYSAESTSPTFSRLNGFAALPVSYSPQPGYEIKGDPDDLDGRARSVPFDLFHHQRTLPARRGPFKDNDQREATAKTRKIGSCIRCRMQRIRCNIDPDNEGGPCLACRKITSNSRVYRLSCLRWKITDVKLFKPGQVQGHEWTKRWKDSVVDDIGSWAASELKTIHVTEGYTGKWVKLQVRRFQPQEGDRLERSWVSNGQKKSVKIPPYAIVDMDAAKGAFDEYIKQGLFDCCKRLLGRKEELLWQTYAIAIKTMGEASTNEIERKLLTSTLDLWMSVRLTTKSFEIIGDETLEMPRNLIDDDNNPLHGKIPLPPVMGAQIDSILIHQVQPQLRRNTLEELQKMTQEKKQKTWLITYLVTFILLHNIALITKHDADYARKHGMKRRFAREDNVKEYNLGANTLLAYFHYCNKGIYPFSAECRDQDLQSLAELDDDAISFVRYTRQYASQQKRQWEDMWKRDDYENEYFYVSQLFEQNWQPRTMA</sequence>
<dbReference type="AlphaFoldDB" id="A0AAE0IPB4"/>
<dbReference type="GO" id="GO:0000981">
    <property type="term" value="F:DNA-binding transcription factor activity, RNA polymerase II-specific"/>
    <property type="evidence" value="ECO:0007669"/>
    <property type="project" value="InterPro"/>
</dbReference>
<proteinExistence type="predicted"/>
<evidence type="ECO:0000313" key="5">
    <source>
        <dbReference type="Proteomes" id="UP001283341"/>
    </source>
</evidence>
<keyword evidence="5" id="KW-1185">Reference proteome</keyword>
<accession>A0AAE0IPB4</accession>
<dbReference type="PANTHER" id="PTHR35392:SF3">
    <property type="entry name" value="ZN(2)-C6 FUNGAL-TYPE DOMAIN-CONTAINING PROTEIN"/>
    <property type="match status" value="1"/>
</dbReference>
<keyword evidence="1" id="KW-0539">Nucleus</keyword>
<evidence type="ECO:0000256" key="3">
    <source>
        <dbReference type="SAM" id="Phobius"/>
    </source>
</evidence>
<evidence type="ECO:0000256" key="1">
    <source>
        <dbReference type="ARBA" id="ARBA00023242"/>
    </source>
</evidence>
<comment type="caution">
    <text evidence="4">The sequence shown here is derived from an EMBL/GenBank/DDBJ whole genome shotgun (WGS) entry which is preliminary data.</text>
</comment>
<evidence type="ECO:0000313" key="4">
    <source>
        <dbReference type="EMBL" id="KAK3328841.1"/>
    </source>
</evidence>
<evidence type="ECO:0000256" key="2">
    <source>
        <dbReference type="SAM" id="MobiDB-lite"/>
    </source>
</evidence>
<reference evidence="4" key="1">
    <citation type="journal article" date="2023" name="Mol. Phylogenet. Evol.">
        <title>Genome-scale phylogeny and comparative genomics of the fungal order Sordariales.</title>
        <authorList>
            <person name="Hensen N."/>
            <person name="Bonometti L."/>
            <person name="Westerberg I."/>
            <person name="Brannstrom I.O."/>
            <person name="Guillou S."/>
            <person name="Cros-Aarteil S."/>
            <person name="Calhoun S."/>
            <person name="Haridas S."/>
            <person name="Kuo A."/>
            <person name="Mondo S."/>
            <person name="Pangilinan J."/>
            <person name="Riley R."/>
            <person name="LaButti K."/>
            <person name="Andreopoulos B."/>
            <person name="Lipzen A."/>
            <person name="Chen C."/>
            <person name="Yan M."/>
            <person name="Daum C."/>
            <person name="Ng V."/>
            <person name="Clum A."/>
            <person name="Steindorff A."/>
            <person name="Ohm R.A."/>
            <person name="Martin F."/>
            <person name="Silar P."/>
            <person name="Natvig D.O."/>
            <person name="Lalanne C."/>
            <person name="Gautier V."/>
            <person name="Ament-Velasquez S.L."/>
            <person name="Kruys A."/>
            <person name="Hutchinson M.I."/>
            <person name="Powell A.J."/>
            <person name="Barry K."/>
            <person name="Miller A.N."/>
            <person name="Grigoriev I.V."/>
            <person name="Debuchy R."/>
            <person name="Gladieux P."/>
            <person name="Hiltunen Thoren M."/>
            <person name="Johannesson H."/>
        </authorList>
    </citation>
    <scope>NUCLEOTIDE SEQUENCE</scope>
    <source>
        <strain evidence="4">CBS 118394</strain>
    </source>
</reference>
<name>A0AAE0IPB4_9PEZI</name>
<feature type="transmembrane region" description="Helical" evidence="3">
    <location>
        <begin position="660"/>
        <end position="679"/>
    </location>
</feature>
<dbReference type="EMBL" id="JAUEDM010000001">
    <property type="protein sequence ID" value="KAK3328841.1"/>
    <property type="molecule type" value="Genomic_DNA"/>
</dbReference>
<dbReference type="InterPro" id="IPR001138">
    <property type="entry name" value="Zn2Cys6_DnaBD"/>
</dbReference>
<dbReference type="Proteomes" id="UP001283341">
    <property type="component" value="Unassembled WGS sequence"/>
</dbReference>
<keyword evidence="3" id="KW-0812">Transmembrane</keyword>